<dbReference type="EMBL" id="FUZV01000001">
    <property type="protein sequence ID" value="SKC59390.1"/>
    <property type="molecule type" value="Genomic_DNA"/>
</dbReference>
<dbReference type="RefSeq" id="WP_229730846.1">
    <property type="nucleotide sequence ID" value="NZ_BMCL01000002.1"/>
</dbReference>
<accession>A0A1T5K708</accession>
<organism evidence="1 2">
    <name type="scientific">Pseudoxanthomonas indica</name>
    <dbReference type="NCBI Taxonomy" id="428993"/>
    <lineage>
        <taxon>Bacteria</taxon>
        <taxon>Pseudomonadati</taxon>
        <taxon>Pseudomonadota</taxon>
        <taxon>Gammaproteobacteria</taxon>
        <taxon>Lysobacterales</taxon>
        <taxon>Lysobacteraceae</taxon>
        <taxon>Pseudoxanthomonas</taxon>
    </lineage>
</organism>
<dbReference type="InterPro" id="IPR024524">
    <property type="entry name" value="DUF3800"/>
</dbReference>
<gene>
    <name evidence="1" type="ORF">SAMN06296058_1424</name>
</gene>
<reference evidence="1 2" key="1">
    <citation type="submission" date="2017-02" db="EMBL/GenBank/DDBJ databases">
        <authorList>
            <person name="Peterson S.W."/>
        </authorList>
    </citation>
    <scope>NUCLEOTIDE SEQUENCE [LARGE SCALE GENOMIC DNA]</scope>
    <source>
        <strain evidence="1 2">P15</strain>
    </source>
</reference>
<name>A0A1T5K708_9GAMM</name>
<dbReference type="AlphaFoldDB" id="A0A1T5K708"/>
<dbReference type="Proteomes" id="UP000190341">
    <property type="component" value="Unassembled WGS sequence"/>
</dbReference>
<evidence type="ECO:0008006" key="3">
    <source>
        <dbReference type="Google" id="ProtNLM"/>
    </source>
</evidence>
<evidence type="ECO:0000313" key="1">
    <source>
        <dbReference type="EMBL" id="SKC59390.1"/>
    </source>
</evidence>
<proteinExistence type="predicted"/>
<sequence length="298" mass="34152">MSEGNREVCDAAELGPSCQMALAKESRLDGQEQAPGPTGPAQPFSHYICYVDESGDHGLETVDPNYPLFVLAFCVFHKRHYAQAVAPAIETFKFRHFGHDTIVLHENEIRKEKGEFKFNDRQHKHAFIDELTQIIQSSNFILLSCVIDKLRLRERSQREGNPYHLALGFCLETLYELMLEKKQEGFPTHIVVECRGKKEDRDLAREFRRICDGANRWEKPLPFFIVFADKKTNSSGLQLADLVARPIGLSVLRPNERNRAFEVLRQKFFCRGGRRNVGMGFEGCGHKIFPTPDSEKPR</sequence>
<evidence type="ECO:0000313" key="2">
    <source>
        <dbReference type="Proteomes" id="UP000190341"/>
    </source>
</evidence>
<dbReference type="STRING" id="428993.SAMN06296058_1424"/>
<protein>
    <recommendedName>
        <fullName evidence="3">3-deoxy-D-manno-octulosonic acid transferase</fullName>
    </recommendedName>
</protein>
<keyword evidence="2" id="KW-1185">Reference proteome</keyword>
<dbReference type="Pfam" id="PF12686">
    <property type="entry name" value="DUF3800"/>
    <property type="match status" value="1"/>
</dbReference>